<dbReference type="InterPro" id="IPR011333">
    <property type="entry name" value="SKP1/BTB/POZ_sf"/>
</dbReference>
<proteinExistence type="predicted"/>
<feature type="transmembrane region" description="Helical" evidence="1">
    <location>
        <begin position="396"/>
        <end position="415"/>
    </location>
</feature>
<dbReference type="OrthoDB" id="10345813at2759"/>
<evidence type="ECO:0000256" key="1">
    <source>
        <dbReference type="SAM" id="Phobius"/>
    </source>
</evidence>
<protein>
    <recommendedName>
        <fullName evidence="4">BTB domain-containing protein</fullName>
    </recommendedName>
</protein>
<keyword evidence="1" id="KW-1133">Transmembrane helix</keyword>
<evidence type="ECO:0008006" key="4">
    <source>
        <dbReference type="Google" id="ProtNLM"/>
    </source>
</evidence>
<dbReference type="EMBL" id="BGPR01054645">
    <property type="protein sequence ID" value="GBO31359.1"/>
    <property type="molecule type" value="Genomic_DNA"/>
</dbReference>
<comment type="caution">
    <text evidence="2">The sequence shown here is derived from an EMBL/GenBank/DDBJ whole genome shotgun (WGS) entry which is preliminary data.</text>
</comment>
<sequence>MSLSCLTKKEFILTWKIENSLLTVDACLESPTFLAQNLLNTKWSLKLVVKIVNGIPQLFCILKRDYEDEGPTAVGIHFKIHLGKKYYPCDCIFSRGTSKSVILFPIIEFLKKNGQKRLCTIQCILWMWDDEPQHSAIRCIARTRILITNFSETKEFSWITTKLTEDMVVNLKSNSTDESVFALALKLNILVGNKVTIKIKNATTRNVFLSGRISVKNDKGDFLYSAHDHFIFGNDGNVWKFPFEFSMEMSKRILGSEWQRNNSLLLFEFFIPEGIESSDIEYFSNKIVKGPLKVYVHRHFKSKTAESQTAELNYPSKSVCTNHSAVQTANADYSRIQDELLLKTGKPLMADIRQYFKIPIRVPSFPTSFRHINSDMMQYCLNVFKYNFFFRHNRRLFFILSVTVLCLSLAFGYYFSINNSSEVQKQPLVFNSSIYVKSDTFNATFQINITETEYDTRSIIADSNEVTLNDFLVFVFSEEMESLQWTKVINLLHVAYKHYLGFLETKCTSFLVSRMSVSNVCEILLIADKYEDIDLKRSAQDFVCLHASEIFASNQWKDFMLYNSKLAAETVNYYSAFNRYN</sequence>
<organism evidence="2 3">
    <name type="scientific">Araneus ventricosus</name>
    <name type="common">Orbweaver spider</name>
    <name type="synonym">Epeira ventricosa</name>
    <dbReference type="NCBI Taxonomy" id="182803"/>
    <lineage>
        <taxon>Eukaryota</taxon>
        <taxon>Metazoa</taxon>
        <taxon>Ecdysozoa</taxon>
        <taxon>Arthropoda</taxon>
        <taxon>Chelicerata</taxon>
        <taxon>Arachnida</taxon>
        <taxon>Araneae</taxon>
        <taxon>Araneomorphae</taxon>
        <taxon>Entelegynae</taxon>
        <taxon>Araneoidea</taxon>
        <taxon>Araneidae</taxon>
        <taxon>Araneus</taxon>
    </lineage>
</organism>
<dbReference type="AlphaFoldDB" id="A0A4Y2W1W0"/>
<dbReference type="PANTHER" id="PTHR24413">
    <property type="entry name" value="SPECKLE-TYPE POZ PROTEIN"/>
    <property type="match status" value="1"/>
</dbReference>
<gene>
    <name evidence="2" type="ORF">AVEN_129505_1</name>
</gene>
<dbReference type="Proteomes" id="UP000499080">
    <property type="component" value="Unassembled WGS sequence"/>
</dbReference>
<accession>A0A4Y2W1W0</accession>
<keyword evidence="3" id="KW-1185">Reference proteome</keyword>
<evidence type="ECO:0000313" key="3">
    <source>
        <dbReference type="Proteomes" id="UP000499080"/>
    </source>
</evidence>
<evidence type="ECO:0000313" key="2">
    <source>
        <dbReference type="EMBL" id="GBO31359.1"/>
    </source>
</evidence>
<reference evidence="2 3" key="1">
    <citation type="journal article" date="2019" name="Sci. Rep.">
        <title>Orb-weaving spider Araneus ventricosus genome elucidates the spidroin gene catalogue.</title>
        <authorList>
            <person name="Kono N."/>
            <person name="Nakamura H."/>
            <person name="Ohtoshi R."/>
            <person name="Moran D.A.P."/>
            <person name="Shinohara A."/>
            <person name="Yoshida Y."/>
            <person name="Fujiwara M."/>
            <person name="Mori M."/>
            <person name="Tomita M."/>
            <person name="Arakawa K."/>
        </authorList>
    </citation>
    <scope>NUCLEOTIDE SEQUENCE [LARGE SCALE GENOMIC DNA]</scope>
</reference>
<name>A0A4Y2W1W0_ARAVE</name>
<keyword evidence="1" id="KW-0812">Transmembrane</keyword>
<keyword evidence="1" id="KW-0472">Membrane</keyword>
<dbReference type="Gene3D" id="3.30.710.10">
    <property type="entry name" value="Potassium Channel Kv1.1, Chain A"/>
    <property type="match status" value="1"/>
</dbReference>